<dbReference type="GO" id="GO:0030288">
    <property type="term" value="C:outer membrane-bounded periplasmic space"/>
    <property type="evidence" value="ECO:0007669"/>
    <property type="project" value="UniProtKB-ARBA"/>
</dbReference>
<feature type="domain" description="Solute-binding protein family 5" evidence="7">
    <location>
        <begin position="91"/>
        <end position="468"/>
    </location>
</feature>
<evidence type="ECO:0000256" key="1">
    <source>
        <dbReference type="ARBA" id="ARBA00004196"/>
    </source>
</evidence>
<dbReference type="EMBL" id="LGIQ01000011">
    <property type="protein sequence ID" value="KNB69352.1"/>
    <property type="molecule type" value="Genomic_DNA"/>
</dbReference>
<dbReference type="GO" id="GO:0043190">
    <property type="term" value="C:ATP-binding cassette (ABC) transporter complex"/>
    <property type="evidence" value="ECO:0007669"/>
    <property type="project" value="InterPro"/>
</dbReference>
<feature type="signal peptide" evidence="6">
    <location>
        <begin position="1"/>
        <end position="19"/>
    </location>
</feature>
<keyword evidence="4 6" id="KW-0732">Signal</keyword>
<keyword evidence="3" id="KW-0813">Transport</keyword>
<dbReference type="AlphaFoldDB" id="A0A0K9YL15"/>
<dbReference type="EMBL" id="BJON01000018">
    <property type="protein sequence ID" value="GED70768.1"/>
    <property type="molecule type" value="Genomic_DNA"/>
</dbReference>
<dbReference type="FunFam" id="3.10.105.10:FF:000001">
    <property type="entry name" value="Oligopeptide ABC transporter, oligopeptide-binding protein"/>
    <property type="match status" value="1"/>
</dbReference>
<dbReference type="RefSeq" id="WP_049741356.1">
    <property type="nucleotide sequence ID" value="NZ_BJON01000018.1"/>
</dbReference>
<dbReference type="Gene3D" id="3.90.76.10">
    <property type="entry name" value="Dipeptide-binding Protein, Domain 1"/>
    <property type="match status" value="1"/>
</dbReference>
<dbReference type="PIRSF" id="PIRSF002741">
    <property type="entry name" value="MppA"/>
    <property type="match status" value="1"/>
</dbReference>
<dbReference type="PROSITE" id="PS51257">
    <property type="entry name" value="PROKAR_LIPOPROTEIN"/>
    <property type="match status" value="1"/>
</dbReference>
<organism evidence="9 10">
    <name type="scientific">Brevibacillus reuszeri</name>
    <dbReference type="NCBI Taxonomy" id="54915"/>
    <lineage>
        <taxon>Bacteria</taxon>
        <taxon>Bacillati</taxon>
        <taxon>Bacillota</taxon>
        <taxon>Bacilli</taxon>
        <taxon>Bacillales</taxon>
        <taxon>Paenibacillaceae</taxon>
        <taxon>Brevibacillus</taxon>
    </lineage>
</organism>
<comment type="similarity">
    <text evidence="2">Belongs to the bacterial solute-binding protein 5 family.</text>
</comment>
<protein>
    <submittedName>
        <fullName evidence="8 9">ABC transporter substrate-binding protein</fullName>
    </submittedName>
</protein>
<evidence type="ECO:0000256" key="6">
    <source>
        <dbReference type="SAM" id="SignalP"/>
    </source>
</evidence>
<dbReference type="PANTHER" id="PTHR30290">
    <property type="entry name" value="PERIPLASMIC BINDING COMPONENT OF ABC TRANSPORTER"/>
    <property type="match status" value="1"/>
</dbReference>
<evidence type="ECO:0000256" key="5">
    <source>
        <dbReference type="ARBA" id="ARBA00022856"/>
    </source>
</evidence>
<evidence type="ECO:0000256" key="3">
    <source>
        <dbReference type="ARBA" id="ARBA00022448"/>
    </source>
</evidence>
<dbReference type="Proteomes" id="UP000319578">
    <property type="component" value="Unassembled WGS sequence"/>
</dbReference>
<comment type="caution">
    <text evidence="9">The sequence shown here is derived from an EMBL/GenBank/DDBJ whole genome shotgun (WGS) entry which is preliminary data.</text>
</comment>
<dbReference type="Gene3D" id="3.10.105.10">
    <property type="entry name" value="Dipeptide-binding Protein, Domain 3"/>
    <property type="match status" value="1"/>
</dbReference>
<dbReference type="GO" id="GO:1904680">
    <property type="term" value="F:peptide transmembrane transporter activity"/>
    <property type="evidence" value="ECO:0007669"/>
    <property type="project" value="TreeGrafter"/>
</dbReference>
<evidence type="ECO:0000313" key="9">
    <source>
        <dbReference type="EMBL" id="KNB69352.1"/>
    </source>
</evidence>
<keyword evidence="5" id="KW-0571">Peptide transport</keyword>
<comment type="subcellular location">
    <subcellularLocation>
        <location evidence="1">Cell envelope</location>
    </subcellularLocation>
</comment>
<reference evidence="10" key="1">
    <citation type="submission" date="2015-07" db="EMBL/GenBank/DDBJ databases">
        <title>Genome sequencing project for genomic taxonomy and phylogenomics of Bacillus-like bacteria.</title>
        <authorList>
            <person name="Liu B."/>
            <person name="Wang J."/>
            <person name="Zhu Y."/>
            <person name="Liu G."/>
            <person name="Chen Q."/>
            <person name="Chen Z."/>
            <person name="Lan J."/>
            <person name="Che J."/>
            <person name="Ge C."/>
            <person name="Shi H."/>
            <person name="Pan Z."/>
            <person name="Liu X."/>
        </authorList>
    </citation>
    <scope>NUCLEOTIDE SEQUENCE [LARGE SCALE GENOMIC DNA]</scope>
    <source>
        <strain evidence="10">DSM 9887</strain>
    </source>
</reference>
<dbReference type="Gene3D" id="3.40.190.10">
    <property type="entry name" value="Periplasmic binding protein-like II"/>
    <property type="match status" value="1"/>
</dbReference>
<evidence type="ECO:0000313" key="8">
    <source>
        <dbReference type="EMBL" id="GED70768.1"/>
    </source>
</evidence>
<evidence type="ECO:0000259" key="7">
    <source>
        <dbReference type="Pfam" id="PF00496"/>
    </source>
</evidence>
<evidence type="ECO:0000256" key="4">
    <source>
        <dbReference type="ARBA" id="ARBA00022729"/>
    </source>
</evidence>
<evidence type="ECO:0000313" key="10">
    <source>
        <dbReference type="Proteomes" id="UP000036834"/>
    </source>
</evidence>
<sequence length="547" mass="61012">MKKFTPLILSFALLLPALAGCGGSPAANTGNSAQGQAQTEKGTASANLEVVFNAKSEPPSLDPVKSTDVQSFWIINHMFEGLYWKDQKGEPVLAAAKDVKISEDGKTYTFILQDNGKWSNGDPVTSEDFVYSFLQHLDPKVGSTTAYRLYYIKGAEEFNKGTGKMEDVGVKAVDAKTLEINLVAPTSFFPKLLATQYYVPIHKKTAEANPNWAADASSYVTNGPYKMTSWKHDSEIVIEKNEHYWNLQDVSMQKVTWKMVSDATTYYQMFKGGQLDVVSDLTADILASEKQNPGLETKSLFGTYMYLFNVSKPPFTNQKVRQAFALAIDRKLITEAVTRAGEIPAYAMVPPGASTPSGADFRAEKQEYVTYNPEEAKRLLEEGMKEEGWTTFPETTLLYNTSDANKQVAQVVQEMIKKNLGVDLRLENQELKMQLANLKQKNYQMARGSWTPAVDDPVFSLDRYSGDAAGDTAWVNDEYVKLKAAATVESDANKRNEMLHQAEDMLMKDMPFIPVYFPSQNYLVQPGLKGLSYPLGLYPIARWATRE</sequence>
<dbReference type="PANTHER" id="PTHR30290:SF79">
    <property type="entry name" value="DIPEPTIDE-BINDING PROTEIN DPPE"/>
    <property type="match status" value="1"/>
</dbReference>
<feature type="chain" id="PRO_5039682774" evidence="6">
    <location>
        <begin position="20"/>
        <end position="547"/>
    </location>
</feature>
<dbReference type="Proteomes" id="UP000036834">
    <property type="component" value="Unassembled WGS sequence"/>
</dbReference>
<reference evidence="8 11" key="3">
    <citation type="submission" date="2019-06" db="EMBL/GenBank/DDBJ databases">
        <title>Whole genome shotgun sequence of Brevibacillus reuszeri NBRC 15719.</title>
        <authorList>
            <person name="Hosoyama A."/>
            <person name="Uohara A."/>
            <person name="Ohji S."/>
            <person name="Ichikawa N."/>
        </authorList>
    </citation>
    <scope>NUCLEOTIDE SEQUENCE [LARGE SCALE GENOMIC DNA]</scope>
    <source>
        <strain evidence="8 11">NBRC 15719</strain>
    </source>
</reference>
<dbReference type="SUPFAM" id="SSF53850">
    <property type="entry name" value="Periplasmic binding protein-like II"/>
    <property type="match status" value="1"/>
</dbReference>
<accession>A0A0K9YL15</accession>
<proteinExistence type="inferred from homology"/>
<keyword evidence="11" id="KW-1185">Reference proteome</keyword>
<dbReference type="OrthoDB" id="9801912at2"/>
<dbReference type="STRING" id="54915.ADS79_25965"/>
<dbReference type="InterPro" id="IPR030678">
    <property type="entry name" value="Peptide/Ni-bd"/>
</dbReference>
<evidence type="ECO:0000313" key="11">
    <source>
        <dbReference type="Proteomes" id="UP000319578"/>
    </source>
</evidence>
<dbReference type="InterPro" id="IPR039424">
    <property type="entry name" value="SBP_5"/>
</dbReference>
<dbReference type="GO" id="GO:0015833">
    <property type="term" value="P:peptide transport"/>
    <property type="evidence" value="ECO:0007669"/>
    <property type="project" value="UniProtKB-KW"/>
</dbReference>
<evidence type="ECO:0000256" key="2">
    <source>
        <dbReference type="ARBA" id="ARBA00005695"/>
    </source>
</evidence>
<dbReference type="FunFam" id="3.90.76.10:FF:000001">
    <property type="entry name" value="Oligopeptide ABC transporter substrate-binding protein"/>
    <property type="match status" value="1"/>
</dbReference>
<gene>
    <name evidence="9" type="ORF">ADS79_25965</name>
    <name evidence="8" type="ORF">BRE01_44700</name>
</gene>
<reference evidence="9" key="2">
    <citation type="submission" date="2015-07" db="EMBL/GenBank/DDBJ databases">
        <title>MeaNS - Measles Nucleotide Surveillance Program.</title>
        <authorList>
            <person name="Tran T."/>
            <person name="Druce J."/>
        </authorList>
    </citation>
    <scope>NUCLEOTIDE SEQUENCE</scope>
    <source>
        <strain evidence="9">DSM 9887</strain>
    </source>
</reference>
<name>A0A0K9YL15_9BACL</name>
<dbReference type="CDD" id="cd08504">
    <property type="entry name" value="PBP2_OppA"/>
    <property type="match status" value="1"/>
</dbReference>
<dbReference type="Pfam" id="PF00496">
    <property type="entry name" value="SBP_bac_5"/>
    <property type="match status" value="1"/>
</dbReference>
<keyword evidence="5" id="KW-0653">Protein transport</keyword>
<dbReference type="PATRIC" id="fig|54915.3.peg.4357"/>
<dbReference type="InterPro" id="IPR000914">
    <property type="entry name" value="SBP_5_dom"/>
</dbReference>